<protein>
    <recommendedName>
        <fullName evidence="3">Nitroreductase domain-containing protein</fullName>
    </recommendedName>
</protein>
<evidence type="ECO:0000259" key="3">
    <source>
        <dbReference type="Pfam" id="PF00881"/>
    </source>
</evidence>
<dbReference type="EMBL" id="UINC01192723">
    <property type="protein sequence ID" value="SVE08011.1"/>
    <property type="molecule type" value="Genomic_DNA"/>
</dbReference>
<sequence>MTHPQLELSNDELLSTTRAVRKRLDLEKPVPESVLRECLEVAVQAPTGSNAQGWQFVFVTDPEKKTQIGEIYRQAFSIYKDMPIAIHKLHQESRDNVLIESQARSASSADYLADNMGRAPVL</sequence>
<proteinExistence type="inferred from homology"/>
<dbReference type="CDD" id="cd02062">
    <property type="entry name" value="Nitro_FMN_reductase"/>
    <property type="match status" value="1"/>
</dbReference>
<dbReference type="GO" id="GO:0016491">
    <property type="term" value="F:oxidoreductase activity"/>
    <property type="evidence" value="ECO:0007669"/>
    <property type="project" value="UniProtKB-KW"/>
</dbReference>
<evidence type="ECO:0000256" key="2">
    <source>
        <dbReference type="ARBA" id="ARBA00023002"/>
    </source>
</evidence>
<dbReference type="AlphaFoldDB" id="A0A383AKA7"/>
<feature type="domain" description="Nitroreductase" evidence="3">
    <location>
        <begin position="17"/>
        <end position="122"/>
    </location>
</feature>
<accession>A0A383AKA7</accession>
<dbReference type="SUPFAM" id="SSF55469">
    <property type="entry name" value="FMN-dependent nitroreductase-like"/>
    <property type="match status" value="1"/>
</dbReference>
<dbReference type="Gene3D" id="3.40.109.10">
    <property type="entry name" value="NADH Oxidase"/>
    <property type="match status" value="1"/>
</dbReference>
<comment type="similarity">
    <text evidence="1">Belongs to the nitroreductase family.</text>
</comment>
<feature type="non-terminal residue" evidence="4">
    <location>
        <position position="122"/>
    </location>
</feature>
<gene>
    <name evidence="4" type="ORF">METZ01_LOCUS460865</name>
</gene>
<dbReference type="InterPro" id="IPR000415">
    <property type="entry name" value="Nitroreductase-like"/>
</dbReference>
<dbReference type="PANTHER" id="PTHR43673">
    <property type="entry name" value="NAD(P)H NITROREDUCTASE YDGI-RELATED"/>
    <property type="match status" value="1"/>
</dbReference>
<dbReference type="Pfam" id="PF00881">
    <property type="entry name" value="Nitroreductase"/>
    <property type="match status" value="1"/>
</dbReference>
<organism evidence="4">
    <name type="scientific">marine metagenome</name>
    <dbReference type="NCBI Taxonomy" id="408172"/>
    <lineage>
        <taxon>unclassified sequences</taxon>
        <taxon>metagenomes</taxon>
        <taxon>ecological metagenomes</taxon>
    </lineage>
</organism>
<evidence type="ECO:0000256" key="1">
    <source>
        <dbReference type="ARBA" id="ARBA00007118"/>
    </source>
</evidence>
<dbReference type="InterPro" id="IPR029479">
    <property type="entry name" value="Nitroreductase"/>
</dbReference>
<evidence type="ECO:0000313" key="4">
    <source>
        <dbReference type="EMBL" id="SVE08011.1"/>
    </source>
</evidence>
<name>A0A383AKA7_9ZZZZ</name>
<reference evidence="4" key="1">
    <citation type="submission" date="2018-05" db="EMBL/GenBank/DDBJ databases">
        <authorList>
            <person name="Lanie J.A."/>
            <person name="Ng W.-L."/>
            <person name="Kazmierczak K.M."/>
            <person name="Andrzejewski T.M."/>
            <person name="Davidsen T.M."/>
            <person name="Wayne K.J."/>
            <person name="Tettelin H."/>
            <person name="Glass J.I."/>
            <person name="Rusch D."/>
            <person name="Podicherti R."/>
            <person name="Tsui H.-C.T."/>
            <person name="Winkler M.E."/>
        </authorList>
    </citation>
    <scope>NUCLEOTIDE SEQUENCE</scope>
</reference>
<keyword evidence="2" id="KW-0560">Oxidoreductase</keyword>
<dbReference type="PANTHER" id="PTHR43673:SF10">
    <property type="entry name" value="NADH DEHYDROGENASE_NAD(P)H NITROREDUCTASE XCC3605-RELATED"/>
    <property type="match status" value="1"/>
</dbReference>